<dbReference type="OrthoDB" id="3262464at2759"/>
<gene>
    <name evidence="2" type="ORF">FA15DRAFT_551009</name>
</gene>
<dbReference type="InterPro" id="IPR008906">
    <property type="entry name" value="HATC_C_dom"/>
</dbReference>
<reference evidence="2 3" key="1">
    <citation type="journal article" date="2019" name="Nat. Ecol. Evol.">
        <title>Megaphylogeny resolves global patterns of mushroom evolution.</title>
        <authorList>
            <person name="Varga T."/>
            <person name="Krizsan K."/>
            <person name="Foldi C."/>
            <person name="Dima B."/>
            <person name="Sanchez-Garcia M."/>
            <person name="Sanchez-Ramirez S."/>
            <person name="Szollosi G.J."/>
            <person name="Szarkandi J.G."/>
            <person name="Papp V."/>
            <person name="Albert L."/>
            <person name="Andreopoulos W."/>
            <person name="Angelini C."/>
            <person name="Antonin V."/>
            <person name="Barry K.W."/>
            <person name="Bougher N.L."/>
            <person name="Buchanan P."/>
            <person name="Buyck B."/>
            <person name="Bense V."/>
            <person name="Catcheside P."/>
            <person name="Chovatia M."/>
            <person name="Cooper J."/>
            <person name="Damon W."/>
            <person name="Desjardin D."/>
            <person name="Finy P."/>
            <person name="Geml J."/>
            <person name="Haridas S."/>
            <person name="Hughes K."/>
            <person name="Justo A."/>
            <person name="Karasinski D."/>
            <person name="Kautmanova I."/>
            <person name="Kiss B."/>
            <person name="Kocsube S."/>
            <person name="Kotiranta H."/>
            <person name="LaButti K.M."/>
            <person name="Lechner B.E."/>
            <person name="Liimatainen K."/>
            <person name="Lipzen A."/>
            <person name="Lukacs Z."/>
            <person name="Mihaltcheva S."/>
            <person name="Morgado L.N."/>
            <person name="Niskanen T."/>
            <person name="Noordeloos M.E."/>
            <person name="Ohm R.A."/>
            <person name="Ortiz-Santana B."/>
            <person name="Ovrebo C."/>
            <person name="Racz N."/>
            <person name="Riley R."/>
            <person name="Savchenko A."/>
            <person name="Shiryaev A."/>
            <person name="Soop K."/>
            <person name="Spirin V."/>
            <person name="Szebenyi C."/>
            <person name="Tomsovsky M."/>
            <person name="Tulloss R.E."/>
            <person name="Uehling J."/>
            <person name="Grigoriev I.V."/>
            <person name="Vagvolgyi C."/>
            <person name="Papp T."/>
            <person name="Martin F.M."/>
            <person name="Miettinen O."/>
            <person name="Hibbett D.S."/>
            <person name="Nagy L.G."/>
        </authorList>
    </citation>
    <scope>NUCLEOTIDE SEQUENCE [LARGE SCALE GENOMIC DNA]</scope>
    <source>
        <strain evidence="2 3">CBS 121175</strain>
    </source>
</reference>
<dbReference type="SUPFAM" id="SSF53098">
    <property type="entry name" value="Ribonuclease H-like"/>
    <property type="match status" value="1"/>
</dbReference>
<proteinExistence type="predicted"/>
<accession>A0A5C3KHA9</accession>
<dbReference type="EMBL" id="ML210335">
    <property type="protein sequence ID" value="TFK19561.1"/>
    <property type="molecule type" value="Genomic_DNA"/>
</dbReference>
<dbReference type="STRING" id="230819.A0A5C3KHA9"/>
<sequence length="69" mass="7911">VFNVALDVLPAQASAVPSERVFSSAKETDTLRRNGLSSMMMEVLQISKFDYKSERLDFRNEWVVQEDDL</sequence>
<name>A0A5C3KHA9_COPMA</name>
<protein>
    <recommendedName>
        <fullName evidence="1">HAT C-terminal dimerisation domain-containing protein</fullName>
    </recommendedName>
</protein>
<dbReference type="GO" id="GO:0046983">
    <property type="term" value="F:protein dimerization activity"/>
    <property type="evidence" value="ECO:0007669"/>
    <property type="project" value="InterPro"/>
</dbReference>
<feature type="domain" description="HAT C-terminal dimerisation" evidence="1">
    <location>
        <begin position="2"/>
        <end position="48"/>
    </location>
</feature>
<dbReference type="AlphaFoldDB" id="A0A5C3KHA9"/>
<evidence type="ECO:0000313" key="2">
    <source>
        <dbReference type="EMBL" id="TFK19561.1"/>
    </source>
</evidence>
<evidence type="ECO:0000259" key="1">
    <source>
        <dbReference type="Pfam" id="PF05699"/>
    </source>
</evidence>
<keyword evidence="3" id="KW-1185">Reference proteome</keyword>
<evidence type="ECO:0000313" key="3">
    <source>
        <dbReference type="Proteomes" id="UP000307440"/>
    </source>
</evidence>
<feature type="non-terminal residue" evidence="2">
    <location>
        <position position="1"/>
    </location>
</feature>
<dbReference type="Pfam" id="PF05699">
    <property type="entry name" value="Dimer_Tnp_hAT"/>
    <property type="match status" value="1"/>
</dbReference>
<dbReference type="Proteomes" id="UP000307440">
    <property type="component" value="Unassembled WGS sequence"/>
</dbReference>
<feature type="non-terminal residue" evidence="2">
    <location>
        <position position="69"/>
    </location>
</feature>
<organism evidence="2 3">
    <name type="scientific">Coprinopsis marcescibilis</name>
    <name type="common">Agaric fungus</name>
    <name type="synonym">Psathyrella marcescibilis</name>
    <dbReference type="NCBI Taxonomy" id="230819"/>
    <lineage>
        <taxon>Eukaryota</taxon>
        <taxon>Fungi</taxon>
        <taxon>Dikarya</taxon>
        <taxon>Basidiomycota</taxon>
        <taxon>Agaricomycotina</taxon>
        <taxon>Agaricomycetes</taxon>
        <taxon>Agaricomycetidae</taxon>
        <taxon>Agaricales</taxon>
        <taxon>Agaricineae</taxon>
        <taxon>Psathyrellaceae</taxon>
        <taxon>Coprinopsis</taxon>
    </lineage>
</organism>
<dbReference type="InterPro" id="IPR012337">
    <property type="entry name" value="RNaseH-like_sf"/>
</dbReference>